<sequence>MVVSAGILFLLAGIRLGKKVPEELWMKIGVVFSDAAVEHAKKWWLPGLACVEAGEEKTPWEWVADRAMELLPIGTYVEDKEFLDTEVEDRETYAMILARQESDENAVDEEGKLIGEEKPLDTAVQTSGTPIDASMEKLMNYEYLLGNFYAVDGNTMADPQLLNAKTLLEKDLHIEIPDQEEPKVLIYHTHSQEAFADSAPGDPATSIVGMGAYLTQLLSETYKIPTLHHEGVYDLVDGKLDRSQAYQLAEPEIQKILAEHPSIEVVIDLHRDGVVEGTHLVTEVGGKPTAQIMFFNGLSRTKANGNISYLPNPYIEDNLAFSLQLQLAANEKYPGFTRRIFLRGYRYNMHFKPRTLLIEAGAQTNTVEEMRNAMEVLADTLAHVLIK</sequence>
<dbReference type="Pfam" id="PF07454">
    <property type="entry name" value="SpoIIP"/>
    <property type="match status" value="1"/>
</dbReference>
<dbReference type="EMBL" id="JAAITX010000001">
    <property type="protein sequence ID" value="NVH57252.1"/>
    <property type="molecule type" value="Genomic_DNA"/>
</dbReference>
<dbReference type="Proteomes" id="UP000701680">
    <property type="component" value="Unassembled WGS sequence"/>
</dbReference>
<comment type="caution">
    <text evidence="2">The sequence shown here is derived from an EMBL/GenBank/DDBJ whole genome shotgun (WGS) entry which is preliminary data.</text>
</comment>
<evidence type="ECO:0000313" key="2">
    <source>
        <dbReference type="EMBL" id="NVH57252.1"/>
    </source>
</evidence>
<evidence type="ECO:0000313" key="3">
    <source>
        <dbReference type="Proteomes" id="UP000528555"/>
    </source>
</evidence>
<organism evidence="2 3">
    <name type="scientific">Dorea phocaeensis</name>
    <dbReference type="NCBI Taxonomy" id="2040291"/>
    <lineage>
        <taxon>Bacteria</taxon>
        <taxon>Bacillati</taxon>
        <taxon>Bacillota</taxon>
        <taxon>Clostridia</taxon>
        <taxon>Lachnospirales</taxon>
        <taxon>Lachnospiraceae</taxon>
        <taxon>Dorea</taxon>
    </lineage>
</organism>
<evidence type="ECO:0000313" key="4">
    <source>
        <dbReference type="Proteomes" id="UP000701680"/>
    </source>
</evidence>
<dbReference type="Proteomes" id="UP000528555">
    <property type="component" value="Unassembled WGS sequence"/>
</dbReference>
<evidence type="ECO:0000313" key="1">
    <source>
        <dbReference type="EMBL" id="NSK13619.1"/>
    </source>
</evidence>
<dbReference type="AlphaFoldDB" id="A0A850HGA2"/>
<accession>A0A850HGA2</accession>
<dbReference type="EMBL" id="JAAIUO010000001">
    <property type="protein sequence ID" value="NSK13619.1"/>
    <property type="molecule type" value="Genomic_DNA"/>
</dbReference>
<gene>
    <name evidence="2" type="ORF">G5A66_01035</name>
    <name evidence="1" type="ORF">G5A75_01775</name>
</gene>
<name>A0A850HGA2_9FIRM</name>
<reference evidence="3 4" key="1">
    <citation type="journal article" date="2020" name="Cell Host Microbe">
        <title>Functional and Genomic Variation between Human-Derived Isolates of Lachnospiraceae Reveals Inter- and Intra-Species Diversity.</title>
        <authorList>
            <person name="Sorbara M.T."/>
            <person name="Littmann E.R."/>
            <person name="Fontana E."/>
            <person name="Moody T.U."/>
            <person name="Kohout C.E."/>
            <person name="Gjonbalaj M."/>
            <person name="Eaton V."/>
            <person name="Seok R."/>
            <person name="Leiner I.M."/>
            <person name="Pamer E.G."/>
        </authorList>
    </citation>
    <scope>NUCLEOTIDE SEQUENCE [LARGE SCALE GENOMIC DNA]</scope>
    <source>
        <strain evidence="2 3">MSK.17.11</strain>
        <strain evidence="1 4">MSK.17.38</strain>
    </source>
</reference>
<keyword evidence="3" id="KW-1185">Reference proteome</keyword>
<protein>
    <submittedName>
        <fullName evidence="2">Stage II sporulation protein P</fullName>
    </submittedName>
</protein>
<dbReference type="InterPro" id="IPR010897">
    <property type="entry name" value="Spore_II_P"/>
</dbReference>
<reference evidence="2" key="2">
    <citation type="submission" date="2020-02" db="EMBL/GenBank/DDBJ databases">
        <authorList>
            <person name="Littmann E."/>
            <person name="Sorbara M."/>
        </authorList>
    </citation>
    <scope>NUCLEOTIDE SEQUENCE</scope>
    <source>
        <strain evidence="2">MSK.17.11</strain>
        <strain evidence="1">MSK.17.38</strain>
    </source>
</reference>
<proteinExistence type="predicted"/>